<comment type="caution">
    <text evidence="9">The sequence shown here is derived from an EMBL/GenBank/DDBJ whole genome shotgun (WGS) entry which is preliminary data.</text>
</comment>
<keyword evidence="5 7" id="KW-0472">Membrane</keyword>
<evidence type="ECO:0000259" key="8">
    <source>
        <dbReference type="Pfam" id="PF01529"/>
    </source>
</evidence>
<evidence type="ECO:0000313" key="9">
    <source>
        <dbReference type="EMBL" id="CAG9336121.1"/>
    </source>
</evidence>
<sequence length="264" mass="30199">MWLNKDLEGLICACCTYLILFGVSWAIKIIAIFPLGNENFIDPSLWSNIYSFFLIMASICHLRTLLTDPGSISKDSAMEKSINPQTETCAKCQCFKSPRTHHCSTCGRCILKMDHHCSWVNNCVGLYNQKHFILFLFYVLVCCLFTFVVFFLRATYCLWHDEANLCNKESSEASFDITVGSLVFIFTLFFSLFAGVMLHDQISCIANNTSGIDILKKSEIEKRSPKECFEEVFGGKFGFMWLLPIRNNFNQCSDKIRPNVLVKE</sequence>
<proteinExistence type="inferred from homology"/>
<evidence type="ECO:0000256" key="7">
    <source>
        <dbReference type="RuleBase" id="RU079119"/>
    </source>
</evidence>
<evidence type="ECO:0000256" key="3">
    <source>
        <dbReference type="ARBA" id="ARBA00022692"/>
    </source>
</evidence>
<feature type="transmembrane region" description="Helical" evidence="7">
    <location>
        <begin position="177"/>
        <end position="198"/>
    </location>
</feature>
<keyword evidence="3 7" id="KW-0812">Transmembrane</keyword>
<accession>A0AAU9KFJ7</accession>
<keyword evidence="10" id="KW-1185">Reference proteome</keyword>
<dbReference type="EC" id="2.3.1.225" evidence="7"/>
<feature type="transmembrane region" description="Helical" evidence="7">
    <location>
        <begin position="132"/>
        <end position="152"/>
    </location>
</feature>
<evidence type="ECO:0000256" key="6">
    <source>
        <dbReference type="ARBA" id="ARBA00023315"/>
    </source>
</evidence>
<dbReference type="GO" id="GO:0019706">
    <property type="term" value="F:protein-cysteine S-palmitoyltransferase activity"/>
    <property type="evidence" value="ECO:0007669"/>
    <property type="project" value="UniProtKB-EC"/>
</dbReference>
<reference evidence="9" key="1">
    <citation type="submission" date="2021-09" db="EMBL/GenBank/DDBJ databases">
        <authorList>
            <consortium name="AG Swart"/>
            <person name="Singh M."/>
            <person name="Singh A."/>
            <person name="Seah K."/>
            <person name="Emmerich C."/>
        </authorList>
    </citation>
    <scope>NUCLEOTIDE SEQUENCE</scope>
    <source>
        <strain evidence="9">ATCC30299</strain>
    </source>
</reference>
<dbReference type="EMBL" id="CAJZBQ010000064">
    <property type="protein sequence ID" value="CAG9336121.1"/>
    <property type="molecule type" value="Genomic_DNA"/>
</dbReference>
<keyword evidence="4 7" id="KW-1133">Transmembrane helix</keyword>
<dbReference type="PROSITE" id="PS50216">
    <property type="entry name" value="DHHC"/>
    <property type="match status" value="1"/>
</dbReference>
<dbReference type="AlphaFoldDB" id="A0AAU9KFJ7"/>
<dbReference type="GO" id="GO:0016020">
    <property type="term" value="C:membrane"/>
    <property type="evidence" value="ECO:0007669"/>
    <property type="project" value="UniProtKB-SubCell"/>
</dbReference>
<dbReference type="Proteomes" id="UP001162131">
    <property type="component" value="Unassembled WGS sequence"/>
</dbReference>
<protein>
    <recommendedName>
        <fullName evidence="7">Palmitoyltransferase</fullName>
        <ecNumber evidence="7">2.3.1.225</ecNumber>
    </recommendedName>
</protein>
<evidence type="ECO:0000256" key="2">
    <source>
        <dbReference type="ARBA" id="ARBA00022679"/>
    </source>
</evidence>
<evidence type="ECO:0000256" key="5">
    <source>
        <dbReference type="ARBA" id="ARBA00023136"/>
    </source>
</evidence>
<keyword evidence="6 7" id="KW-0012">Acyltransferase</keyword>
<feature type="transmembrane region" description="Helical" evidence="7">
    <location>
        <begin position="45"/>
        <end position="66"/>
    </location>
</feature>
<comment type="domain">
    <text evidence="7">The DHHC domain is required for palmitoyltransferase activity.</text>
</comment>
<comment type="subcellular location">
    <subcellularLocation>
        <location evidence="1">Membrane</location>
        <topology evidence="1">Multi-pass membrane protein</topology>
    </subcellularLocation>
</comment>
<evidence type="ECO:0000256" key="4">
    <source>
        <dbReference type="ARBA" id="ARBA00022989"/>
    </source>
</evidence>
<gene>
    <name evidence="9" type="ORF">BSTOLATCC_MIC66009</name>
</gene>
<organism evidence="9 10">
    <name type="scientific">Blepharisma stoltei</name>
    <dbReference type="NCBI Taxonomy" id="1481888"/>
    <lineage>
        <taxon>Eukaryota</taxon>
        <taxon>Sar</taxon>
        <taxon>Alveolata</taxon>
        <taxon>Ciliophora</taxon>
        <taxon>Postciliodesmatophora</taxon>
        <taxon>Heterotrichea</taxon>
        <taxon>Heterotrichida</taxon>
        <taxon>Blepharismidae</taxon>
        <taxon>Blepharisma</taxon>
    </lineage>
</organism>
<dbReference type="PANTHER" id="PTHR12246">
    <property type="entry name" value="PALMITOYLTRANSFERASE ZDHHC16"/>
    <property type="match status" value="1"/>
</dbReference>
<evidence type="ECO:0000256" key="1">
    <source>
        <dbReference type="ARBA" id="ARBA00004141"/>
    </source>
</evidence>
<name>A0AAU9KFJ7_9CILI</name>
<dbReference type="InterPro" id="IPR039859">
    <property type="entry name" value="PFA4/ZDH16/20/ERF2-like"/>
</dbReference>
<dbReference type="InterPro" id="IPR001594">
    <property type="entry name" value="Palmitoyltrfase_DHHC"/>
</dbReference>
<feature type="domain" description="Palmitoyltransferase DHHC" evidence="8">
    <location>
        <begin position="84"/>
        <end position="217"/>
    </location>
</feature>
<comment type="catalytic activity">
    <reaction evidence="7">
        <text>L-cysteinyl-[protein] + hexadecanoyl-CoA = S-hexadecanoyl-L-cysteinyl-[protein] + CoA</text>
        <dbReference type="Rhea" id="RHEA:36683"/>
        <dbReference type="Rhea" id="RHEA-COMP:10131"/>
        <dbReference type="Rhea" id="RHEA-COMP:11032"/>
        <dbReference type="ChEBI" id="CHEBI:29950"/>
        <dbReference type="ChEBI" id="CHEBI:57287"/>
        <dbReference type="ChEBI" id="CHEBI:57379"/>
        <dbReference type="ChEBI" id="CHEBI:74151"/>
        <dbReference type="EC" id="2.3.1.225"/>
    </reaction>
</comment>
<evidence type="ECO:0000313" key="10">
    <source>
        <dbReference type="Proteomes" id="UP001162131"/>
    </source>
</evidence>
<dbReference type="Pfam" id="PF01529">
    <property type="entry name" value="DHHC"/>
    <property type="match status" value="1"/>
</dbReference>
<keyword evidence="2 7" id="KW-0808">Transferase</keyword>
<comment type="similarity">
    <text evidence="7">Belongs to the DHHC palmitoyltransferase family.</text>
</comment>
<feature type="transmembrane region" description="Helical" evidence="7">
    <location>
        <begin position="7"/>
        <end position="33"/>
    </location>
</feature>